<evidence type="ECO:0000256" key="2">
    <source>
        <dbReference type="SAM" id="SignalP"/>
    </source>
</evidence>
<feature type="transmembrane region" description="Helical" evidence="1">
    <location>
        <begin position="207"/>
        <end position="228"/>
    </location>
</feature>
<gene>
    <name evidence="3" type="ORF">GGH94_004529</name>
</gene>
<organism evidence="3 4">
    <name type="scientific">Coemansia aciculifera</name>
    <dbReference type="NCBI Taxonomy" id="417176"/>
    <lineage>
        <taxon>Eukaryota</taxon>
        <taxon>Fungi</taxon>
        <taxon>Fungi incertae sedis</taxon>
        <taxon>Zoopagomycota</taxon>
        <taxon>Kickxellomycotina</taxon>
        <taxon>Kickxellomycetes</taxon>
        <taxon>Kickxellales</taxon>
        <taxon>Kickxellaceae</taxon>
        <taxon>Coemansia</taxon>
    </lineage>
</organism>
<feature type="transmembrane region" description="Helical" evidence="1">
    <location>
        <begin position="355"/>
        <end position="376"/>
    </location>
</feature>
<feature type="transmembrane region" description="Helical" evidence="1">
    <location>
        <begin position="278"/>
        <end position="300"/>
    </location>
</feature>
<name>A0A9W8M3H7_9FUNG</name>
<feature type="transmembrane region" description="Helical" evidence="1">
    <location>
        <begin position="430"/>
        <end position="450"/>
    </location>
</feature>
<evidence type="ECO:0000256" key="1">
    <source>
        <dbReference type="SAM" id="Phobius"/>
    </source>
</evidence>
<sequence length="577" mass="65503">MPRRYFLGLAACACVCWNLTLSTFRQFGTQLALPGAGCCLLAAEVVHAALAEPLRLGSDPSMTWDEVYECWQIECPDSDGAIRIVYAQRDPVFAANSYFGRFTRCFLVLLNPDDKEFNYIVKDSWQLVYTGLDDVNLRNEIGLSRHMCPVLDEAAREGYLLQRLKCKCTIVMALLKSKLFGSPEERIAALEKMFDMSIDPIGSMDTMVIALGCAIFAITGAFIAAAWVKHSYRPIRAKNLPLTTVLYVSGILWFIGDLPMNGHVLLKGAFSQCKFWNIWVRVLFCFIYTSVLSIRCYALDRVFNQNKPTRGLAYYLPSIVFIGGYIVYSIVTTALPGRMTIGYAESLELCTTTEVYVIVTLCLLWLNWAIIIVMMIRLRNIQSTFNEFYEFLFICFFGMAAMVKTTTVHFTHPKYPLVLGYRIAETLGDVLIINGIILVIMAYPVVMSLVRCKEYEREWLLRLRTDGLQDMYEANLNLRAEGPVHYARMNGSVSNQLEKNMVEECGRESRYFETQRFGNNNREQEDVDREVCEGYRASEEVTAIPHCRGATDIRCYDAQSVDSLDTVDGGPKGRRIL</sequence>
<feature type="signal peptide" evidence="2">
    <location>
        <begin position="1"/>
        <end position="22"/>
    </location>
</feature>
<dbReference type="Proteomes" id="UP001140074">
    <property type="component" value="Unassembled WGS sequence"/>
</dbReference>
<keyword evidence="1" id="KW-0472">Membrane</keyword>
<protein>
    <recommendedName>
        <fullName evidence="5">G-protein coupled receptors family 3 profile domain-containing protein</fullName>
    </recommendedName>
</protein>
<feature type="transmembrane region" description="Helical" evidence="1">
    <location>
        <begin position="312"/>
        <end position="335"/>
    </location>
</feature>
<keyword evidence="2" id="KW-0732">Signal</keyword>
<reference evidence="3" key="1">
    <citation type="submission" date="2022-07" db="EMBL/GenBank/DDBJ databases">
        <title>Phylogenomic reconstructions and comparative analyses of Kickxellomycotina fungi.</title>
        <authorList>
            <person name="Reynolds N.K."/>
            <person name="Stajich J.E."/>
            <person name="Barry K."/>
            <person name="Grigoriev I.V."/>
            <person name="Crous P."/>
            <person name="Smith M.E."/>
        </authorList>
    </citation>
    <scope>NUCLEOTIDE SEQUENCE</scope>
    <source>
        <strain evidence="3">RSA 476</strain>
    </source>
</reference>
<evidence type="ECO:0000313" key="3">
    <source>
        <dbReference type="EMBL" id="KAJ2862020.1"/>
    </source>
</evidence>
<evidence type="ECO:0000313" key="4">
    <source>
        <dbReference type="Proteomes" id="UP001140074"/>
    </source>
</evidence>
<feature type="transmembrane region" description="Helical" evidence="1">
    <location>
        <begin position="240"/>
        <end position="258"/>
    </location>
</feature>
<proteinExistence type="predicted"/>
<keyword evidence="1" id="KW-1133">Transmembrane helix</keyword>
<keyword evidence="4" id="KW-1185">Reference proteome</keyword>
<feature type="transmembrane region" description="Helical" evidence="1">
    <location>
        <begin position="388"/>
        <end position="410"/>
    </location>
</feature>
<dbReference type="EMBL" id="JANBUY010000190">
    <property type="protein sequence ID" value="KAJ2862020.1"/>
    <property type="molecule type" value="Genomic_DNA"/>
</dbReference>
<keyword evidence="1" id="KW-0812">Transmembrane</keyword>
<evidence type="ECO:0008006" key="5">
    <source>
        <dbReference type="Google" id="ProtNLM"/>
    </source>
</evidence>
<dbReference type="AlphaFoldDB" id="A0A9W8M3H7"/>
<comment type="caution">
    <text evidence="3">The sequence shown here is derived from an EMBL/GenBank/DDBJ whole genome shotgun (WGS) entry which is preliminary data.</text>
</comment>
<feature type="chain" id="PRO_5040902896" description="G-protein coupled receptors family 3 profile domain-containing protein" evidence="2">
    <location>
        <begin position="23"/>
        <end position="577"/>
    </location>
</feature>
<accession>A0A9W8M3H7</accession>